<dbReference type="EMBL" id="JAUNZN010000019">
    <property type="protein sequence ID" value="KAK4810245.1"/>
    <property type="molecule type" value="Genomic_DNA"/>
</dbReference>
<evidence type="ECO:0000313" key="3">
    <source>
        <dbReference type="EMBL" id="KAK4810245.1"/>
    </source>
</evidence>
<sequence length="111" mass="11627">MVSVAKGGLGTQTLETNLTNLVKRNSELENQMAKLIQICQQVEVGEGNRGTGGDGKVRWEAPGSSDGVHGIAPVPFPRGCSGSRDERVVGSSTDAEGLAGGFVEAELFRRV</sequence>
<reference evidence="3 4" key="1">
    <citation type="journal article" date="2023" name="J. Hered.">
        <title>Chromosome-level genome of the wood stork (Mycteria americana) provides insight into avian chromosome evolution.</title>
        <authorList>
            <person name="Flamio R. Jr."/>
            <person name="Ramstad K.M."/>
        </authorList>
    </citation>
    <scope>NUCLEOTIDE SEQUENCE [LARGE SCALE GENOMIC DNA]</scope>
    <source>
        <strain evidence="3">JAX WOST 10</strain>
    </source>
</reference>
<evidence type="ECO:0000313" key="4">
    <source>
        <dbReference type="Proteomes" id="UP001333110"/>
    </source>
</evidence>
<feature type="region of interest" description="Disordered" evidence="2">
    <location>
        <begin position="47"/>
        <end position="92"/>
    </location>
</feature>
<gene>
    <name evidence="3" type="ORF">QYF61_012414</name>
</gene>
<keyword evidence="1" id="KW-0175">Coiled coil</keyword>
<accession>A0AAN7RNZ2</accession>
<evidence type="ECO:0000256" key="2">
    <source>
        <dbReference type="SAM" id="MobiDB-lite"/>
    </source>
</evidence>
<feature type="coiled-coil region" evidence="1">
    <location>
        <begin position="11"/>
        <end position="38"/>
    </location>
</feature>
<evidence type="ECO:0000256" key="1">
    <source>
        <dbReference type="SAM" id="Coils"/>
    </source>
</evidence>
<organism evidence="3 4">
    <name type="scientific">Mycteria americana</name>
    <name type="common">Wood stork</name>
    <dbReference type="NCBI Taxonomy" id="33587"/>
    <lineage>
        <taxon>Eukaryota</taxon>
        <taxon>Metazoa</taxon>
        <taxon>Chordata</taxon>
        <taxon>Craniata</taxon>
        <taxon>Vertebrata</taxon>
        <taxon>Euteleostomi</taxon>
        <taxon>Archelosauria</taxon>
        <taxon>Archosauria</taxon>
        <taxon>Dinosauria</taxon>
        <taxon>Saurischia</taxon>
        <taxon>Theropoda</taxon>
        <taxon>Coelurosauria</taxon>
        <taxon>Aves</taxon>
        <taxon>Neognathae</taxon>
        <taxon>Neoaves</taxon>
        <taxon>Aequornithes</taxon>
        <taxon>Ciconiiformes</taxon>
        <taxon>Ciconiidae</taxon>
        <taxon>Mycteria</taxon>
    </lineage>
</organism>
<protein>
    <submittedName>
        <fullName evidence="3">Uncharacterized protein</fullName>
    </submittedName>
</protein>
<keyword evidence="4" id="KW-1185">Reference proteome</keyword>
<proteinExistence type="predicted"/>
<name>A0AAN7RNZ2_MYCAM</name>
<dbReference type="Proteomes" id="UP001333110">
    <property type="component" value="Unassembled WGS sequence"/>
</dbReference>
<dbReference type="AlphaFoldDB" id="A0AAN7RNZ2"/>
<comment type="caution">
    <text evidence="3">The sequence shown here is derived from an EMBL/GenBank/DDBJ whole genome shotgun (WGS) entry which is preliminary data.</text>
</comment>